<evidence type="ECO:0000313" key="2">
    <source>
        <dbReference type="EMBL" id="UPW41220.1"/>
    </source>
</evidence>
<feature type="region of interest" description="Disordered" evidence="1">
    <location>
        <begin position="75"/>
        <end position="107"/>
    </location>
</feature>
<reference evidence="2" key="1">
    <citation type="submission" date="2022-02" db="EMBL/GenBank/DDBJ databases">
        <title>Towards deciphering the DNA virus diversity associated with rodent species in the families Cricetidae and Heteromyidae.</title>
        <authorList>
            <person name="Lund M."/>
            <person name="Larsen B.B."/>
            <person name="Gryseels S."/>
            <person name="Kraberger S."/>
            <person name="Rowsey D.M."/>
            <person name="Steger L."/>
            <person name="Yule K.M."/>
            <person name="Upham N.S."/>
            <person name="Worobey M."/>
            <person name="Van Doorslaer K."/>
            <person name="Varsani A."/>
        </authorList>
    </citation>
    <scope>NUCLEOTIDE SEQUENCE</scope>
    <source>
        <strain evidence="2">UA08Rod_4888</strain>
    </source>
</reference>
<name>A0A976R813_9VIRU</name>
<sequence>MKKGNLNTSLLRGVQTYKGKSIEEVIEDSLENGVAIEKAAPIIYTEKKMGVIADYNVRTDRWEVAQAAREKVAASRLAKRTEAINNTSSEKSEEVGGPEPIQATENK</sequence>
<evidence type="ECO:0000256" key="1">
    <source>
        <dbReference type="SAM" id="MobiDB-lite"/>
    </source>
</evidence>
<proteinExistence type="predicted"/>
<organism evidence="2">
    <name type="scientific">Sigmofec virus UA08Rod_4888</name>
    <dbReference type="NCBI Taxonomy" id="2929412"/>
    <lineage>
        <taxon>Viruses</taxon>
        <taxon>Monodnaviria</taxon>
        <taxon>Sangervirae</taxon>
        <taxon>Phixviricota</taxon>
        <taxon>Malgrandaviricetes</taxon>
        <taxon>Petitvirales</taxon>
        <taxon>Microviridae</taxon>
    </lineage>
</organism>
<protein>
    <submittedName>
        <fullName evidence="2">Uncharacterized protein</fullName>
    </submittedName>
</protein>
<accession>A0A976R813</accession>
<dbReference type="EMBL" id="OM869559">
    <property type="protein sequence ID" value="UPW41220.1"/>
    <property type="molecule type" value="Genomic_DNA"/>
</dbReference>